<evidence type="ECO:0000313" key="2">
    <source>
        <dbReference type="Proteomes" id="UP000813463"/>
    </source>
</evidence>
<dbReference type="GeneID" id="110793896"/>
<sequence length="104" mass="11044">MDINKIFEGEFPDVYGVAAIKDPNSQFLAAVEAVLVLVAVYPASPGAAARVLGVGCTPDLVCSAGSALGCVQLGMHEWVVMLLLCTVWPYVLLFTFVVFVMFGC</sequence>
<evidence type="ECO:0000256" key="1">
    <source>
        <dbReference type="SAM" id="Phobius"/>
    </source>
</evidence>
<reference evidence="2" key="1">
    <citation type="journal article" date="2021" name="Nat. Commun.">
        <title>Genomic analyses provide insights into spinach domestication and the genetic basis of agronomic traits.</title>
        <authorList>
            <person name="Cai X."/>
            <person name="Sun X."/>
            <person name="Xu C."/>
            <person name="Sun H."/>
            <person name="Wang X."/>
            <person name="Ge C."/>
            <person name="Zhang Z."/>
            <person name="Wang Q."/>
            <person name="Fei Z."/>
            <person name="Jiao C."/>
            <person name="Wang Q."/>
        </authorList>
    </citation>
    <scope>NUCLEOTIDE SEQUENCE [LARGE SCALE GENOMIC DNA]</scope>
    <source>
        <strain evidence="2">cv. Varoflay</strain>
    </source>
</reference>
<keyword evidence="1" id="KW-0472">Membrane</keyword>
<evidence type="ECO:0000313" key="3">
    <source>
        <dbReference type="RefSeq" id="XP_056691225.1"/>
    </source>
</evidence>
<dbReference type="RefSeq" id="XP_056691225.1">
    <property type="nucleotide sequence ID" value="XM_056835247.1"/>
</dbReference>
<protein>
    <submittedName>
        <fullName evidence="3 4">Uncharacterized protein</fullName>
    </submittedName>
</protein>
<reference evidence="3 4" key="2">
    <citation type="submission" date="2025-05" db="UniProtKB">
        <authorList>
            <consortium name="RefSeq"/>
        </authorList>
    </citation>
    <scope>IDENTIFICATION</scope>
    <source>
        <tissue evidence="3 4">Leaf</tissue>
    </source>
</reference>
<dbReference type="RefSeq" id="XP_056691226.1">
    <property type="nucleotide sequence ID" value="XM_056835248.1"/>
</dbReference>
<organism evidence="2 4">
    <name type="scientific">Spinacia oleracea</name>
    <name type="common">Spinach</name>
    <dbReference type="NCBI Taxonomy" id="3562"/>
    <lineage>
        <taxon>Eukaryota</taxon>
        <taxon>Viridiplantae</taxon>
        <taxon>Streptophyta</taxon>
        <taxon>Embryophyta</taxon>
        <taxon>Tracheophyta</taxon>
        <taxon>Spermatophyta</taxon>
        <taxon>Magnoliopsida</taxon>
        <taxon>eudicotyledons</taxon>
        <taxon>Gunneridae</taxon>
        <taxon>Pentapetalae</taxon>
        <taxon>Caryophyllales</taxon>
        <taxon>Chenopodiaceae</taxon>
        <taxon>Chenopodioideae</taxon>
        <taxon>Anserineae</taxon>
        <taxon>Spinacia</taxon>
    </lineage>
</organism>
<accession>A0ABM3R6J1</accession>
<gene>
    <name evidence="3 4" type="primary">LOC110793896</name>
</gene>
<keyword evidence="2" id="KW-1185">Reference proteome</keyword>
<proteinExistence type="predicted"/>
<keyword evidence="1" id="KW-1133">Transmembrane helix</keyword>
<feature type="transmembrane region" description="Helical" evidence="1">
    <location>
        <begin position="78"/>
        <end position="102"/>
    </location>
</feature>
<name>A0ABM3R6J1_SPIOL</name>
<keyword evidence="1" id="KW-0812">Transmembrane</keyword>
<evidence type="ECO:0000313" key="4">
    <source>
        <dbReference type="RefSeq" id="XP_056691226.1"/>
    </source>
</evidence>
<dbReference type="Proteomes" id="UP000813463">
    <property type="component" value="Chromosome 1"/>
</dbReference>